<evidence type="ECO:0000313" key="2">
    <source>
        <dbReference type="Proteomes" id="UP000253104"/>
    </source>
</evidence>
<reference evidence="1 2" key="1">
    <citation type="journal article" date="2018" name="ISME J.">
        <title>Involvement of Burkholderiaceae and sulfurous volatiles in disease-suppressive soils.</title>
        <authorList>
            <person name="Carrion V.J."/>
            <person name="Cordovez V."/>
            <person name="Tyc O."/>
            <person name="Etalo D.W."/>
            <person name="de Bruijn I."/>
            <person name="de Jager V.C."/>
            <person name="Medema M.H."/>
            <person name="Eberl L."/>
            <person name="Raaijmakers J.M."/>
        </authorList>
    </citation>
    <scope>NUCLEOTIDE SEQUENCE [LARGE SCALE GENOMIC DNA]</scope>
    <source>
        <strain evidence="2">mHSR5</strain>
    </source>
</reference>
<dbReference type="AlphaFoldDB" id="A0A2Z5MSJ8"/>
<name>A0A2Z5MSJ8_BURPY</name>
<organism evidence="1 2">
    <name type="scientific">Burkholderia pyrrocinia</name>
    <name type="common">Pseudomonas pyrrocinia</name>
    <dbReference type="NCBI Taxonomy" id="60550"/>
    <lineage>
        <taxon>Bacteria</taxon>
        <taxon>Pseudomonadati</taxon>
        <taxon>Pseudomonadota</taxon>
        <taxon>Betaproteobacteria</taxon>
        <taxon>Burkholderiales</taxon>
        <taxon>Burkholderiaceae</taxon>
        <taxon>Burkholderia</taxon>
        <taxon>Burkholderia cepacia complex</taxon>
    </lineage>
</organism>
<accession>A0A2Z5MSJ8</accession>
<dbReference type="Proteomes" id="UP000253104">
    <property type="component" value="Chromosome mHSR5_A"/>
</dbReference>
<sequence>MLSRVRVEVDRKCAAIPDGHIYFAQFIQRHHPSDTRYPRYDLLRMINPLISDTAYVDYAFIFIIEICTQRLNSLLTRHYRNDMLSISEACTIFSEPARVIDAFIAFLK</sequence>
<protein>
    <submittedName>
        <fullName evidence="1">Uncharacterized protein</fullName>
    </submittedName>
</protein>
<dbReference type="EMBL" id="CP024902">
    <property type="protein sequence ID" value="AXF19437.1"/>
    <property type="molecule type" value="Genomic_DNA"/>
</dbReference>
<evidence type="ECO:0000313" key="1">
    <source>
        <dbReference type="EMBL" id="AXF19437.1"/>
    </source>
</evidence>
<gene>
    <name evidence="1" type="ORF">CUJ89_02185</name>
</gene>
<proteinExistence type="predicted"/>